<evidence type="ECO:0000313" key="1">
    <source>
        <dbReference type="EMBL" id="QCC05370.1"/>
    </source>
</evidence>
<geneLocation type="plasmid" evidence="2">
    <name>phg1</name>
</geneLocation>
<gene>
    <name evidence="1" type="ORF">E6A55_32725</name>
</gene>
<dbReference type="Proteomes" id="UP000296079">
    <property type="component" value="Plasmid pHG1"/>
</dbReference>
<dbReference type="AlphaFoldDB" id="A0AAF1D5B0"/>
<protein>
    <submittedName>
        <fullName evidence="1">Uncharacterized protein</fullName>
    </submittedName>
</protein>
<evidence type="ECO:0000313" key="2">
    <source>
        <dbReference type="Proteomes" id="UP000296079"/>
    </source>
</evidence>
<proteinExistence type="predicted"/>
<dbReference type="EMBL" id="CP039289">
    <property type="protein sequence ID" value="QCC05370.1"/>
    <property type="molecule type" value="Genomic_DNA"/>
</dbReference>
<organism evidence="1 2">
    <name type="scientific">Cupriavidus necator (strain ATCC 17699 / DSM 428 / KCTC 22496 / NCIMB 10442 / H16 / Stanier 337)</name>
    <name type="common">Ralstonia eutropha</name>
    <dbReference type="NCBI Taxonomy" id="381666"/>
    <lineage>
        <taxon>Bacteria</taxon>
        <taxon>Pseudomonadati</taxon>
        <taxon>Pseudomonadota</taxon>
        <taxon>Betaproteobacteria</taxon>
        <taxon>Burkholderiales</taxon>
        <taxon>Burkholderiaceae</taxon>
        <taxon>Cupriavidus</taxon>
    </lineage>
</organism>
<sequence>MGNLNDLVSDPRLNNYARRLGVKLPLEVGLTQWKGRVYYHVSGVHHDGRRFLIEVFRTTASGNLEAIMAFEYPPPIRDLDLK</sequence>
<accession>A0AAF1D5B0</accession>
<name>A0AAF1D5B0_CUPNH</name>
<reference evidence="1 2" key="1">
    <citation type="submission" date="2019-04" db="EMBL/GenBank/DDBJ databases">
        <title>Long-read de novo sequencing of Cupriavidus necator H16.</title>
        <authorList>
            <person name="Little G.T."/>
            <person name="Ehsaan M."/>
            <person name="Arenas-Lopez C."/>
            <person name="Jawed K."/>
            <person name="Winzer K."/>
            <person name="Kovacs K."/>
            <person name="Malys N."/>
            <person name="Minton N.P."/>
        </authorList>
    </citation>
    <scope>NUCLEOTIDE SEQUENCE [LARGE SCALE GENOMIC DNA]</scope>
    <source>
        <strain evidence="1 2">H16</strain>
        <plasmid evidence="2">phg1</plasmid>
    </source>
</reference>
<keyword evidence="1" id="KW-0614">Plasmid</keyword>